<dbReference type="InterPro" id="IPR002172">
    <property type="entry name" value="LDrepeatLR_classA_rpt"/>
</dbReference>
<proteinExistence type="predicted"/>
<dbReference type="PANTHER" id="PTHR24252:SF16">
    <property type="entry name" value="TRANSMEMBRANE SERINE PROTEASE 15"/>
    <property type="match status" value="1"/>
</dbReference>
<evidence type="ECO:0000256" key="3">
    <source>
        <dbReference type="PROSITE-ProRule" id="PRU00124"/>
    </source>
</evidence>
<dbReference type="CDD" id="cd00112">
    <property type="entry name" value="LDLa"/>
    <property type="match status" value="1"/>
</dbReference>
<dbReference type="OrthoDB" id="425190at2759"/>
<dbReference type="GO" id="GO:0006508">
    <property type="term" value="P:proteolysis"/>
    <property type="evidence" value="ECO:0007669"/>
    <property type="project" value="InterPro"/>
</dbReference>
<protein>
    <submittedName>
        <fullName evidence="5">Enteropeptidase</fullName>
    </submittedName>
</protein>
<dbReference type="Gene3D" id="2.40.10.10">
    <property type="entry name" value="Trypsin-like serine proteases"/>
    <property type="match status" value="2"/>
</dbReference>
<dbReference type="PROSITE" id="PS01209">
    <property type="entry name" value="LDLRA_1"/>
    <property type="match status" value="1"/>
</dbReference>
<organism evidence="5 6">
    <name type="scientific">Clarias magur</name>
    <name type="common">Asian catfish</name>
    <name type="synonym">Macropteronotus magur</name>
    <dbReference type="NCBI Taxonomy" id="1594786"/>
    <lineage>
        <taxon>Eukaryota</taxon>
        <taxon>Metazoa</taxon>
        <taxon>Chordata</taxon>
        <taxon>Craniata</taxon>
        <taxon>Vertebrata</taxon>
        <taxon>Euteleostomi</taxon>
        <taxon>Actinopterygii</taxon>
        <taxon>Neopterygii</taxon>
        <taxon>Teleostei</taxon>
        <taxon>Ostariophysi</taxon>
        <taxon>Siluriformes</taxon>
        <taxon>Clariidae</taxon>
        <taxon>Clarias</taxon>
    </lineage>
</organism>
<evidence type="ECO:0000313" key="6">
    <source>
        <dbReference type="Proteomes" id="UP000727407"/>
    </source>
</evidence>
<keyword evidence="1 3" id="KW-1015">Disulfide bond</keyword>
<accession>A0A8J4WWP9</accession>
<feature type="domain" description="Peptidase S1" evidence="4">
    <location>
        <begin position="119"/>
        <end position="244"/>
    </location>
</feature>
<evidence type="ECO:0000256" key="1">
    <source>
        <dbReference type="ARBA" id="ARBA00023157"/>
    </source>
</evidence>
<keyword evidence="2" id="KW-0325">Glycoprotein</keyword>
<dbReference type="InterPro" id="IPR043504">
    <property type="entry name" value="Peptidase_S1_PA_chymotrypsin"/>
</dbReference>
<dbReference type="AlphaFoldDB" id="A0A8J4WWP9"/>
<evidence type="ECO:0000256" key="2">
    <source>
        <dbReference type="ARBA" id="ARBA00023180"/>
    </source>
</evidence>
<feature type="disulfide bond" evidence="3">
    <location>
        <begin position="51"/>
        <end position="69"/>
    </location>
</feature>
<dbReference type="PROSITE" id="PS50068">
    <property type="entry name" value="LDLRA_2"/>
    <property type="match status" value="1"/>
</dbReference>
<feature type="non-terminal residue" evidence="5">
    <location>
        <position position="244"/>
    </location>
</feature>
<dbReference type="SUPFAM" id="SSF57424">
    <property type="entry name" value="LDL receptor-like module"/>
    <property type="match status" value="1"/>
</dbReference>
<keyword evidence="6" id="KW-1185">Reference proteome</keyword>
<name>A0A8J4WWP9_CLAMG</name>
<dbReference type="EMBL" id="QNUK01000359">
    <property type="protein sequence ID" value="KAF5894719.1"/>
    <property type="molecule type" value="Genomic_DNA"/>
</dbReference>
<dbReference type="InterPro" id="IPR001254">
    <property type="entry name" value="Trypsin_dom"/>
</dbReference>
<evidence type="ECO:0000313" key="5">
    <source>
        <dbReference type="EMBL" id="KAF5894719.1"/>
    </source>
</evidence>
<dbReference type="InterPro" id="IPR036055">
    <property type="entry name" value="LDL_receptor-like_sf"/>
</dbReference>
<reference evidence="5" key="1">
    <citation type="submission" date="2020-07" db="EMBL/GenBank/DDBJ databases">
        <title>Clarias magur genome sequencing, assembly and annotation.</title>
        <authorList>
            <person name="Kushwaha B."/>
            <person name="Kumar R."/>
            <person name="Das P."/>
            <person name="Joshi C.G."/>
            <person name="Kumar D."/>
            <person name="Nagpure N.S."/>
            <person name="Pandey M."/>
            <person name="Agarwal S."/>
            <person name="Srivastava S."/>
            <person name="Singh M."/>
            <person name="Sahoo L."/>
            <person name="Jayasankar P."/>
            <person name="Meher P.K."/>
            <person name="Koringa P.G."/>
            <person name="Iquebal M.A."/>
            <person name="Das S.P."/>
            <person name="Bit A."/>
            <person name="Patnaik S."/>
            <person name="Patel N."/>
            <person name="Shah T.M."/>
            <person name="Hinsu A."/>
            <person name="Jena J.K."/>
        </authorList>
    </citation>
    <scope>NUCLEOTIDE SEQUENCE</scope>
    <source>
        <strain evidence="5">CIFAMagur01</strain>
        <tissue evidence="5">Testis</tissue>
    </source>
</reference>
<dbReference type="FunFam" id="4.10.400.10:FF:000065">
    <property type="entry name" value="Transmembrane protease serine 7"/>
    <property type="match status" value="1"/>
</dbReference>
<gene>
    <name evidence="5" type="primary">tmprss15</name>
    <name evidence="5" type="ORF">DAT39_015564</name>
</gene>
<dbReference type="SUPFAM" id="SSF50494">
    <property type="entry name" value="Trypsin-like serine proteases"/>
    <property type="match status" value="1"/>
</dbReference>
<evidence type="ECO:0000259" key="4">
    <source>
        <dbReference type="PROSITE" id="PS50240"/>
    </source>
</evidence>
<feature type="disulfide bond" evidence="3">
    <location>
        <begin position="63"/>
        <end position="78"/>
    </location>
</feature>
<dbReference type="Proteomes" id="UP000727407">
    <property type="component" value="Unassembled WGS sequence"/>
</dbReference>
<dbReference type="PANTHER" id="PTHR24252">
    <property type="entry name" value="ACROSIN-RELATED"/>
    <property type="match status" value="1"/>
</dbReference>
<feature type="disulfide bond" evidence="3">
    <location>
        <begin position="44"/>
        <end position="56"/>
    </location>
</feature>
<dbReference type="SMART" id="SM00192">
    <property type="entry name" value="LDLa"/>
    <property type="match status" value="1"/>
</dbReference>
<comment type="caution">
    <text evidence="5">The sequence shown here is derived from an EMBL/GenBank/DDBJ whole genome shotgun (WGS) entry which is preliminary data.</text>
</comment>
<sequence length="244" mass="27385">QNVEVLLIFMHQTRPSVRQIILSAMDTMHHLPDEIQIAVSGEPCKAGEYRCTSGVCLSDASVCDGVSDCPDASDETQCVHLTPVDSPRLKVEIQSQLYTACSFDWSSHFSLYFCRYLGYRSGNASFVSVVAEDTPFVVVTQAADGAVDVKPRKNIHLSNWNVVLGLHAQYESNTSDRQYHNVDQIVMNQNYNKRTKDSDIALMHLQDKITFTDYIQPICLPDPNQQFEAEIKCFIAGWGRLTEG</sequence>
<feature type="non-terminal residue" evidence="5">
    <location>
        <position position="1"/>
    </location>
</feature>
<dbReference type="InterPro" id="IPR009003">
    <property type="entry name" value="Peptidase_S1_PA"/>
</dbReference>
<dbReference type="InterPro" id="IPR023415">
    <property type="entry name" value="LDLR_class-A_CS"/>
</dbReference>
<dbReference type="Gene3D" id="4.10.400.10">
    <property type="entry name" value="Low-density Lipoprotein Receptor"/>
    <property type="match status" value="1"/>
</dbReference>
<dbReference type="PROSITE" id="PS50240">
    <property type="entry name" value="TRYPSIN_DOM"/>
    <property type="match status" value="1"/>
</dbReference>
<dbReference type="Pfam" id="PF00057">
    <property type="entry name" value="Ldl_recept_a"/>
    <property type="match status" value="1"/>
</dbReference>
<dbReference type="GO" id="GO:0004252">
    <property type="term" value="F:serine-type endopeptidase activity"/>
    <property type="evidence" value="ECO:0007669"/>
    <property type="project" value="InterPro"/>
</dbReference>
<dbReference type="Pfam" id="PF00089">
    <property type="entry name" value="Trypsin"/>
    <property type="match status" value="1"/>
</dbReference>